<reference evidence="5 6" key="1">
    <citation type="submission" date="2016-02" db="EMBL/GenBank/DDBJ databases">
        <authorList>
            <person name="Wen L."/>
            <person name="He K."/>
            <person name="Yang H."/>
        </authorList>
    </citation>
    <scope>NUCLEOTIDE SEQUENCE [LARGE SCALE GENOMIC DNA]</scope>
    <source>
        <strain evidence="5">Trichococcus palustris</strain>
    </source>
</reference>
<dbReference type="GO" id="GO:0016491">
    <property type="term" value="F:oxidoreductase activity"/>
    <property type="evidence" value="ECO:0007669"/>
    <property type="project" value="UniProtKB-KW"/>
</dbReference>
<evidence type="ECO:0000313" key="5">
    <source>
        <dbReference type="EMBL" id="CZQ99113.1"/>
    </source>
</evidence>
<evidence type="ECO:0000256" key="3">
    <source>
        <dbReference type="ARBA" id="ARBA00023002"/>
    </source>
</evidence>
<dbReference type="EMBL" id="FJNE01000008">
    <property type="protein sequence ID" value="CZQ99113.1"/>
    <property type="molecule type" value="Genomic_DNA"/>
</dbReference>
<dbReference type="Gene3D" id="3.40.109.10">
    <property type="entry name" value="NADH Oxidase"/>
    <property type="match status" value="1"/>
</dbReference>
<proteinExistence type="predicted"/>
<organism evidence="5 6">
    <name type="scientific">Trichococcus palustris</name>
    <dbReference type="NCBI Taxonomy" id="140314"/>
    <lineage>
        <taxon>Bacteria</taxon>
        <taxon>Bacillati</taxon>
        <taxon>Bacillota</taxon>
        <taxon>Bacilli</taxon>
        <taxon>Lactobacillales</taxon>
        <taxon>Carnobacteriaceae</taxon>
        <taxon>Trichococcus</taxon>
    </lineage>
</organism>
<keyword evidence="2" id="KW-0288">FMN</keyword>
<feature type="domain" description="Nitroreductase" evidence="4">
    <location>
        <begin position="8"/>
        <end position="154"/>
    </location>
</feature>
<evidence type="ECO:0000259" key="4">
    <source>
        <dbReference type="Pfam" id="PF00881"/>
    </source>
</evidence>
<dbReference type="CDD" id="cd02062">
    <property type="entry name" value="Nitro_FMN_reductase"/>
    <property type="match status" value="1"/>
</dbReference>
<dbReference type="InterPro" id="IPR050627">
    <property type="entry name" value="Nitroreductase/BluB"/>
</dbReference>
<dbReference type="SUPFAM" id="SSF55469">
    <property type="entry name" value="FMN-dependent nitroreductase-like"/>
    <property type="match status" value="1"/>
</dbReference>
<evidence type="ECO:0000313" key="6">
    <source>
        <dbReference type="Proteomes" id="UP000242754"/>
    </source>
</evidence>
<sequence>MEFMKALYERQSTRKFQKTTLSQGQIEIILKAGQAAPVGRKLFENLHITVVKNAEALAAIKAAAVEATGKPEANPLYDAPVLFLVSAKEADQPVNIANAAVIVENMHLQATEQFLGSCFLMGIMFNGTLAAPGLKGKLGIPEGFSPVAGLVVGYPHGYLIEREPTLDKISYNIVE</sequence>
<dbReference type="InterPro" id="IPR000415">
    <property type="entry name" value="Nitroreductase-like"/>
</dbReference>
<dbReference type="Proteomes" id="UP000242754">
    <property type="component" value="Unassembled WGS sequence"/>
</dbReference>
<evidence type="ECO:0000256" key="2">
    <source>
        <dbReference type="ARBA" id="ARBA00022643"/>
    </source>
</evidence>
<protein>
    <submittedName>
        <fullName evidence="5">Nitroreductase</fullName>
    </submittedName>
</protein>
<accession>A0A143YUN2</accession>
<evidence type="ECO:0000256" key="1">
    <source>
        <dbReference type="ARBA" id="ARBA00022630"/>
    </source>
</evidence>
<keyword evidence="6" id="KW-1185">Reference proteome</keyword>
<dbReference type="PANTHER" id="PTHR23026">
    <property type="entry name" value="NADPH NITROREDUCTASE"/>
    <property type="match status" value="1"/>
</dbReference>
<dbReference type="RefSeq" id="WP_177194421.1">
    <property type="nucleotide sequence ID" value="NZ_FJNE01000008.1"/>
</dbReference>
<dbReference type="AlphaFoldDB" id="A0A143YUN2"/>
<dbReference type="Pfam" id="PF00881">
    <property type="entry name" value="Nitroreductase"/>
    <property type="match status" value="1"/>
</dbReference>
<dbReference type="InterPro" id="IPR029479">
    <property type="entry name" value="Nitroreductase"/>
</dbReference>
<gene>
    <name evidence="5" type="ORF">Tpal_2327</name>
</gene>
<name>A0A143YUN2_9LACT</name>
<keyword evidence="1" id="KW-0285">Flavoprotein</keyword>
<dbReference type="STRING" id="140314.SAMN04488076_107111"/>
<keyword evidence="3" id="KW-0560">Oxidoreductase</keyword>
<dbReference type="PANTHER" id="PTHR23026:SF90">
    <property type="entry name" value="IODOTYROSINE DEIODINASE 1"/>
    <property type="match status" value="1"/>
</dbReference>